<dbReference type="GO" id="GO:0008757">
    <property type="term" value="F:S-adenosylmethionine-dependent methyltransferase activity"/>
    <property type="evidence" value="ECO:0007669"/>
    <property type="project" value="InterPro"/>
</dbReference>
<evidence type="ECO:0000256" key="2">
    <source>
        <dbReference type="ARBA" id="ARBA00022603"/>
    </source>
</evidence>
<dbReference type="PATRIC" id="fig|908809.3.peg.270"/>
<dbReference type="SUPFAM" id="SSF53335">
    <property type="entry name" value="S-adenosyl-L-methionine-dependent methyltransferases"/>
    <property type="match status" value="1"/>
</dbReference>
<keyword evidence="4 6" id="KW-0949">S-adenosyl-L-methionine</keyword>
<comment type="caution">
    <text evidence="6">Lacks conserved residue(s) required for the propagation of feature annotation.</text>
</comment>
<dbReference type="EMBL" id="LKHP01000001">
    <property type="protein sequence ID" value="KRQ88102.1"/>
    <property type="molecule type" value="Genomic_DNA"/>
</dbReference>
<keyword evidence="2 6" id="KW-0489">Methyltransferase</keyword>
<dbReference type="STRING" id="908809.ABG79_00269"/>
<organism evidence="8 9">
    <name type="scientific">Caloramator mitchellensis</name>
    <dbReference type="NCBI Taxonomy" id="908809"/>
    <lineage>
        <taxon>Bacteria</taxon>
        <taxon>Bacillati</taxon>
        <taxon>Bacillota</taxon>
        <taxon>Clostridia</taxon>
        <taxon>Eubacteriales</taxon>
        <taxon>Clostridiaceae</taxon>
        <taxon>Caloramator</taxon>
    </lineage>
</organism>
<dbReference type="Pfam" id="PF01189">
    <property type="entry name" value="Methyltr_RsmB-F"/>
    <property type="match status" value="1"/>
</dbReference>
<dbReference type="Gene3D" id="3.40.50.150">
    <property type="entry name" value="Vaccinia Virus protein VP39"/>
    <property type="match status" value="1"/>
</dbReference>
<feature type="binding site" evidence="6">
    <location>
        <begin position="123"/>
        <end position="129"/>
    </location>
    <ligand>
        <name>S-adenosyl-L-methionine</name>
        <dbReference type="ChEBI" id="CHEBI:59789"/>
    </ligand>
</feature>
<keyword evidence="5 6" id="KW-0694">RNA-binding</keyword>
<dbReference type="InterPro" id="IPR001678">
    <property type="entry name" value="MeTrfase_RsmB-F_NOP2_dom"/>
</dbReference>
<reference evidence="8 9" key="1">
    <citation type="submission" date="2015-09" db="EMBL/GenBank/DDBJ databases">
        <title>Draft genome sequence of a Caloramator mitchellensis, a moderate thermophile from the Great Artesian Basin of Australia.</title>
        <authorList>
            <person name="Patel B.K."/>
        </authorList>
    </citation>
    <scope>NUCLEOTIDE SEQUENCE [LARGE SCALE GENOMIC DNA]</scope>
    <source>
        <strain evidence="8 9">VF08</strain>
    </source>
</reference>
<dbReference type="PROSITE" id="PS01153">
    <property type="entry name" value="NOL1_NOP2_SUN"/>
    <property type="match status" value="1"/>
</dbReference>
<evidence type="ECO:0000256" key="5">
    <source>
        <dbReference type="ARBA" id="ARBA00022884"/>
    </source>
</evidence>
<dbReference type="RefSeq" id="WP_057976317.1">
    <property type="nucleotide sequence ID" value="NZ_LKHP01000001.1"/>
</dbReference>
<dbReference type="Proteomes" id="UP000052015">
    <property type="component" value="Unassembled WGS sequence"/>
</dbReference>
<dbReference type="GO" id="GO:0001510">
    <property type="term" value="P:RNA methylation"/>
    <property type="evidence" value="ECO:0007669"/>
    <property type="project" value="InterPro"/>
</dbReference>
<keyword evidence="9" id="KW-1185">Reference proteome</keyword>
<comment type="caution">
    <text evidence="8">The sequence shown here is derived from an EMBL/GenBank/DDBJ whole genome shotgun (WGS) entry which is preliminary data.</text>
</comment>
<dbReference type="GO" id="GO:0006396">
    <property type="term" value="P:RNA processing"/>
    <property type="evidence" value="ECO:0007669"/>
    <property type="project" value="InterPro"/>
</dbReference>
<dbReference type="PANTHER" id="PTHR22807">
    <property type="entry name" value="NOP2 YEAST -RELATED NOL1/NOP2/FMU SUN DOMAIN-CONTAINING"/>
    <property type="match status" value="1"/>
</dbReference>
<evidence type="ECO:0000256" key="1">
    <source>
        <dbReference type="ARBA" id="ARBA00007494"/>
    </source>
</evidence>
<dbReference type="GO" id="GO:0003723">
    <property type="term" value="F:RNA binding"/>
    <property type="evidence" value="ECO:0007669"/>
    <property type="project" value="UniProtKB-UniRule"/>
</dbReference>
<dbReference type="PRINTS" id="PR02008">
    <property type="entry name" value="RCMTFAMILY"/>
</dbReference>
<dbReference type="GO" id="GO:0008173">
    <property type="term" value="F:RNA methyltransferase activity"/>
    <property type="evidence" value="ECO:0007669"/>
    <property type="project" value="InterPro"/>
</dbReference>
<dbReference type="InterPro" id="IPR018314">
    <property type="entry name" value="RsmB/NOL1/NOP2-like_CS"/>
</dbReference>
<sequence>MTSIKDARRRLPQELIDSLYDTFTEPIVDKILYGYCDEKYTTLRVNTLKYDIHSLMNYFKQINIKFERVSWYNDALILKNAKEKDIQKLDIYKNGYIYLQNLSSMIPPIVLEPKEGEKVLDVAAAPGSKTTQIASMMKNTGYILANEVDHIRAERLRHNIQLQGANIIEVRESRGEILGDEIKDYFDKVLLDVPCSGEGIITIDNPKSIRGWSLKEVEKLSKLQKKLFESAYKALKPNGIMVYSTCTLNKKENELVIDWAINNFKIKILDLNLKSNSFINAFSDGLHKDIKKAIRVLPSKEYEGFFVCKIQKLAP</sequence>
<dbReference type="CDD" id="cd02440">
    <property type="entry name" value="AdoMet_MTases"/>
    <property type="match status" value="1"/>
</dbReference>
<evidence type="ECO:0000256" key="4">
    <source>
        <dbReference type="ARBA" id="ARBA00022691"/>
    </source>
</evidence>
<gene>
    <name evidence="8" type="primary">rsmF_1</name>
    <name evidence="8" type="ORF">ABG79_00269</name>
</gene>
<dbReference type="AlphaFoldDB" id="A0A0R3JX26"/>
<evidence type="ECO:0000313" key="9">
    <source>
        <dbReference type="Proteomes" id="UP000052015"/>
    </source>
</evidence>
<dbReference type="PROSITE" id="PS51686">
    <property type="entry name" value="SAM_MT_RSMB_NOP"/>
    <property type="match status" value="1"/>
</dbReference>
<feature type="active site" description="Nucleophile" evidence="6">
    <location>
        <position position="246"/>
    </location>
</feature>
<feature type="domain" description="SAM-dependent MTase RsmB/NOP-type" evidence="7">
    <location>
        <begin position="31"/>
        <end position="313"/>
    </location>
</feature>
<feature type="binding site" evidence="6">
    <location>
        <position position="192"/>
    </location>
    <ligand>
        <name>S-adenosyl-L-methionine</name>
        <dbReference type="ChEBI" id="CHEBI:59789"/>
    </ligand>
</feature>
<evidence type="ECO:0000256" key="6">
    <source>
        <dbReference type="PROSITE-ProRule" id="PRU01023"/>
    </source>
</evidence>
<protein>
    <submittedName>
        <fullName evidence="8">Ribosomal RNA small subunit methyltransferase F</fullName>
        <ecNumber evidence="8">2.1.1.178</ecNumber>
    </submittedName>
</protein>
<dbReference type="Gene3D" id="3.30.70.1170">
    <property type="entry name" value="Sun protein, domain 3"/>
    <property type="match status" value="1"/>
</dbReference>
<comment type="similarity">
    <text evidence="1 6">Belongs to the class I-like SAM-binding methyltransferase superfamily. RsmB/NOP family.</text>
</comment>
<evidence type="ECO:0000259" key="7">
    <source>
        <dbReference type="PROSITE" id="PS51686"/>
    </source>
</evidence>
<evidence type="ECO:0000313" key="8">
    <source>
        <dbReference type="EMBL" id="KRQ88102.1"/>
    </source>
</evidence>
<dbReference type="InterPro" id="IPR049560">
    <property type="entry name" value="MeTrfase_RsmB-F_NOP2_cat"/>
</dbReference>
<dbReference type="NCBIfam" id="TIGR00446">
    <property type="entry name" value="nop2p"/>
    <property type="match status" value="1"/>
</dbReference>
<dbReference type="OrthoDB" id="9810297at2"/>
<dbReference type="InterPro" id="IPR023267">
    <property type="entry name" value="RCMT"/>
</dbReference>
<dbReference type="PANTHER" id="PTHR22807:SF30">
    <property type="entry name" value="28S RRNA (CYTOSINE(4447)-C(5))-METHYLTRANSFERASE-RELATED"/>
    <property type="match status" value="1"/>
</dbReference>
<evidence type="ECO:0000256" key="3">
    <source>
        <dbReference type="ARBA" id="ARBA00022679"/>
    </source>
</evidence>
<name>A0A0R3JX26_CALMK</name>
<feature type="binding site" evidence="6">
    <location>
        <position position="147"/>
    </location>
    <ligand>
        <name>S-adenosyl-L-methionine</name>
        <dbReference type="ChEBI" id="CHEBI:59789"/>
    </ligand>
</feature>
<dbReference type="InterPro" id="IPR011023">
    <property type="entry name" value="Nop2p"/>
</dbReference>
<accession>A0A0R3JX26</accession>
<dbReference type="InterPro" id="IPR029063">
    <property type="entry name" value="SAM-dependent_MTases_sf"/>
</dbReference>
<dbReference type="EC" id="2.1.1.178" evidence="8"/>
<keyword evidence="3 6" id="KW-0808">Transferase</keyword>
<proteinExistence type="inferred from homology"/>